<evidence type="ECO:0008006" key="3">
    <source>
        <dbReference type="Google" id="ProtNLM"/>
    </source>
</evidence>
<evidence type="ECO:0000313" key="2">
    <source>
        <dbReference type="Proteomes" id="UP000253436"/>
    </source>
</evidence>
<dbReference type="Proteomes" id="UP000253436">
    <property type="component" value="Unassembled WGS sequence"/>
</dbReference>
<comment type="caution">
    <text evidence="1">The sequence shown here is derived from an EMBL/GenBank/DDBJ whole genome shotgun (WGS) entry which is preliminary data.</text>
</comment>
<sequence length="357" mass="41631">MKKTILLVTCLLSIFSVYSQVNIGRKRGLGNLYVVEHKDKLYDIIGKTTTYFVVPETLDFDETKKTIEEIWTFNTIKFISEKDYENGDFIATDNSIIKFQDKNYIKTKETMGLNDKRMVGVVDLYKFQMFYFKEVTKKTNGKIKKDIGQIAEIIFTPNNYYRFLANKVEDTGDFKVGYVRKSTPFGTSLEDVKMETTDDGNSYRLLRAPESYNFNLGYIKNYFQILNNKLKARQSLKIRDDIKDKDKLKVLKSKTLYAPHWLLKKYSTIKLKVTGILKPEELFEDYKHKFQILSNEELNSKILNKEDFYYLMHTTYNGEKVVSIINSLSGEIIYSTVDNSSDLIEASDLKTISKLIK</sequence>
<reference evidence="1 2" key="1">
    <citation type="submission" date="2018-07" db="EMBL/GenBank/DDBJ databases">
        <title>Genomic Encyclopedia of Type Strains, Phase III (KMG-III): the genomes of soil and plant-associated and newly described type strains.</title>
        <authorList>
            <person name="Whitman W."/>
        </authorList>
    </citation>
    <scope>NUCLEOTIDE SEQUENCE [LARGE SCALE GENOMIC DNA]</scope>
    <source>
        <strain evidence="1 2">CECT 7958</strain>
    </source>
</reference>
<dbReference type="EMBL" id="QPJO01000004">
    <property type="protein sequence ID" value="RCW90792.1"/>
    <property type="molecule type" value="Genomic_DNA"/>
</dbReference>
<evidence type="ECO:0000313" key="1">
    <source>
        <dbReference type="EMBL" id="RCW90792.1"/>
    </source>
</evidence>
<gene>
    <name evidence="1" type="ORF">DFQ08_104191</name>
</gene>
<accession>A0A368ZCT7</accession>
<protein>
    <recommendedName>
        <fullName evidence="3">WG repeat protein</fullName>
    </recommendedName>
</protein>
<proteinExistence type="predicted"/>
<dbReference type="RefSeq" id="WP_147269475.1">
    <property type="nucleotide sequence ID" value="NZ_QPJO01000004.1"/>
</dbReference>
<name>A0A368ZCT7_9FLAO</name>
<keyword evidence="2" id="KW-1185">Reference proteome</keyword>
<dbReference type="OrthoDB" id="668115at2"/>
<dbReference type="AlphaFoldDB" id="A0A368ZCT7"/>
<organism evidence="1 2">
    <name type="scientific">Winogradskyella arenosi</name>
    <dbReference type="NCBI Taxonomy" id="533325"/>
    <lineage>
        <taxon>Bacteria</taxon>
        <taxon>Pseudomonadati</taxon>
        <taxon>Bacteroidota</taxon>
        <taxon>Flavobacteriia</taxon>
        <taxon>Flavobacteriales</taxon>
        <taxon>Flavobacteriaceae</taxon>
        <taxon>Winogradskyella</taxon>
    </lineage>
</organism>